<dbReference type="Proteomes" id="UP000003959">
    <property type="component" value="Unassembled WGS sequence"/>
</dbReference>
<protein>
    <submittedName>
        <fullName evidence="1">Uncharacterized protein</fullName>
    </submittedName>
</protein>
<dbReference type="EMBL" id="GL890864">
    <property type="protein sequence ID" value="EGJ33180.1"/>
    <property type="molecule type" value="Genomic_DNA"/>
</dbReference>
<evidence type="ECO:0000313" key="1">
    <source>
        <dbReference type="EMBL" id="EGJ33180.1"/>
    </source>
</evidence>
<reference evidence="2" key="1">
    <citation type="journal article" date="2011" name="Proc. Natl. Acad. Sci. U.S.A.">
        <title>Genomic insights into the physiology and ecology of the marine filamentous cyanobacterium Lyngbya majuscula.</title>
        <authorList>
            <person name="Jones A.C."/>
            <person name="Monroe E.A."/>
            <person name="Podell S."/>
            <person name="Hess W.R."/>
            <person name="Klages S."/>
            <person name="Esquenazi E."/>
            <person name="Niessen S."/>
            <person name="Hoover H."/>
            <person name="Rothmann M."/>
            <person name="Lasken R.S."/>
            <person name="Yates J.R.III."/>
            <person name="Reinhardt R."/>
            <person name="Kube M."/>
            <person name="Burkart M.D."/>
            <person name="Allen E.E."/>
            <person name="Dorrestein P.C."/>
            <person name="Gerwick W.H."/>
            <person name="Gerwick L."/>
        </authorList>
    </citation>
    <scope>NUCLEOTIDE SEQUENCE [LARGE SCALE GENOMIC DNA]</scope>
    <source>
        <strain evidence="2">3L</strain>
    </source>
</reference>
<evidence type="ECO:0000313" key="2">
    <source>
        <dbReference type="Proteomes" id="UP000003959"/>
    </source>
</evidence>
<organism evidence="1 2">
    <name type="scientific">Moorena producens 3L</name>
    <dbReference type="NCBI Taxonomy" id="489825"/>
    <lineage>
        <taxon>Bacteria</taxon>
        <taxon>Bacillati</taxon>
        <taxon>Cyanobacteriota</taxon>
        <taxon>Cyanophyceae</taxon>
        <taxon>Coleofasciculales</taxon>
        <taxon>Coleofasciculaceae</taxon>
        <taxon>Moorena</taxon>
    </lineage>
</organism>
<gene>
    <name evidence="1" type="ORF">LYNGBM3L_48460</name>
</gene>
<dbReference type="HOGENOM" id="CLU_965820_0_0_3"/>
<keyword evidence="2" id="KW-1185">Reference proteome</keyword>
<dbReference type="eggNOG" id="ENOG50335R4">
    <property type="taxonomic scope" value="Bacteria"/>
</dbReference>
<name>F4XQF6_9CYAN</name>
<dbReference type="AlphaFoldDB" id="F4XQF6"/>
<proteinExistence type="predicted"/>
<dbReference type="RefSeq" id="WP_008182798.1">
    <property type="nucleotide sequence ID" value="NZ_GL890864.1"/>
</dbReference>
<sequence>MIRQRVDGLYDSVLVHTDRYQELLENYDKAVQKYLTSREGFVAINNSSNNLRGLFLTADQALEEAIDRVGQDFDSSMYYLERYREIYQRMPHNRKRQVSVNRKQIEHFRMNGITPSNFLADEIEVWDYGQWSKDFRQLLKEEVDGLKQEITEAYRFFLTTNRRMLHGEECLQANLENLKLQRIINLVTKYDNQSILIDVFSYVGHKLEFGNKFVYEKNCNIIDNLPSDDIISRKARAFQNIYGSWTSVDSTARLILESPRNQNNFSWFYDGEMPEGAAGFSDRQKAGK</sequence>
<accession>F4XQF6</accession>